<dbReference type="GO" id="GO:0003723">
    <property type="term" value="F:RNA binding"/>
    <property type="evidence" value="ECO:0007669"/>
    <property type="project" value="InterPro"/>
</dbReference>
<dbReference type="InterPro" id="IPR036085">
    <property type="entry name" value="PAZ_dom_sf"/>
</dbReference>
<dbReference type="InterPro" id="IPR003100">
    <property type="entry name" value="PAZ_dom"/>
</dbReference>
<evidence type="ECO:0000313" key="3">
    <source>
        <dbReference type="Proteomes" id="UP000267096"/>
    </source>
</evidence>
<protein>
    <submittedName>
        <fullName evidence="4">PAZ domain-containing protein</fullName>
    </submittedName>
</protein>
<evidence type="ECO:0000313" key="2">
    <source>
        <dbReference type="EMBL" id="VDK69272.1"/>
    </source>
</evidence>
<dbReference type="PANTHER" id="PTHR22891">
    <property type="entry name" value="EUKARYOTIC TRANSLATION INITIATION FACTOR 2C"/>
    <property type="match status" value="1"/>
</dbReference>
<reference evidence="2 3" key="2">
    <citation type="submission" date="2018-11" db="EMBL/GenBank/DDBJ databases">
        <authorList>
            <consortium name="Pathogen Informatics"/>
        </authorList>
    </citation>
    <scope>NUCLEOTIDE SEQUENCE [LARGE SCALE GENOMIC DNA]</scope>
</reference>
<evidence type="ECO:0000313" key="4">
    <source>
        <dbReference type="WBParaSite" id="ASIM_0001999701-mRNA-1"/>
    </source>
</evidence>
<dbReference type="CDD" id="cd02846">
    <property type="entry name" value="PAZ_argonaute_like"/>
    <property type="match status" value="1"/>
</dbReference>
<name>A0A0M3KG85_ANISI</name>
<gene>
    <name evidence="2" type="ORF">ASIM_LOCUS19384</name>
</gene>
<dbReference type="SUPFAM" id="SSF101690">
    <property type="entry name" value="PAZ domain"/>
    <property type="match status" value="1"/>
</dbReference>
<dbReference type="Gene3D" id="2.170.260.10">
    <property type="entry name" value="paz domain"/>
    <property type="match status" value="1"/>
</dbReference>
<keyword evidence="3" id="KW-1185">Reference proteome</keyword>
<organism evidence="4">
    <name type="scientific">Anisakis simplex</name>
    <name type="common">Herring worm</name>
    <dbReference type="NCBI Taxonomy" id="6269"/>
    <lineage>
        <taxon>Eukaryota</taxon>
        <taxon>Metazoa</taxon>
        <taxon>Ecdysozoa</taxon>
        <taxon>Nematoda</taxon>
        <taxon>Chromadorea</taxon>
        <taxon>Rhabditida</taxon>
        <taxon>Spirurina</taxon>
        <taxon>Ascaridomorpha</taxon>
        <taxon>Ascaridoidea</taxon>
        <taxon>Anisakidae</taxon>
        <taxon>Anisakis</taxon>
        <taxon>Anisakis simplex complex</taxon>
    </lineage>
</organism>
<dbReference type="EMBL" id="UYRR01037144">
    <property type="protein sequence ID" value="VDK69272.1"/>
    <property type="molecule type" value="Genomic_DNA"/>
</dbReference>
<evidence type="ECO:0000259" key="1">
    <source>
        <dbReference type="PROSITE" id="PS50821"/>
    </source>
</evidence>
<dbReference type="Pfam" id="PF16488">
    <property type="entry name" value="ArgoL2"/>
    <property type="match status" value="1"/>
</dbReference>
<dbReference type="OrthoDB" id="5971213at2759"/>
<dbReference type="WBParaSite" id="ASIM_0001999701-mRNA-1">
    <property type="protein sequence ID" value="ASIM_0001999701-mRNA-1"/>
    <property type="gene ID" value="ASIM_0001999701"/>
</dbReference>
<accession>A0A0M3KG85</accession>
<sequence length="265" mass="30211">MFNISDNQFQPDKLYKSFSLSSHETKVFGEAVKGIKVRTCHRAGVVRVYRVNSLQLPADQLWFVAIASFIQIAIAYSHLVFDMDGKSDFRFQGKDEEGNERRMTVAGYFTERYGELKYPKLPCLHVGPVTRNIYFPLEVCMLDTPQKYSKKLTEKQTSAIIRAAAVDATAREHRIAALCEQAAFQKDSFLKEFGLQISPKMCETTARVLNPPRILFGEKNHYSDPVVVPKDGAWSLDNQRLYVPAICRSYSLIAMINPLEQRTLE</sequence>
<dbReference type="Pfam" id="PF02170">
    <property type="entry name" value="PAZ"/>
    <property type="match status" value="1"/>
</dbReference>
<dbReference type="AlphaFoldDB" id="A0A0M3KG85"/>
<dbReference type="InterPro" id="IPR032472">
    <property type="entry name" value="ArgoL2"/>
</dbReference>
<reference evidence="4" key="1">
    <citation type="submission" date="2017-02" db="UniProtKB">
        <authorList>
            <consortium name="WormBaseParasite"/>
        </authorList>
    </citation>
    <scope>IDENTIFICATION</scope>
</reference>
<proteinExistence type="predicted"/>
<dbReference type="Proteomes" id="UP000267096">
    <property type="component" value="Unassembled WGS sequence"/>
</dbReference>
<dbReference type="PROSITE" id="PS50821">
    <property type="entry name" value="PAZ"/>
    <property type="match status" value="1"/>
</dbReference>
<feature type="domain" description="PAZ" evidence="1">
    <location>
        <begin position="5"/>
        <end position="144"/>
    </location>
</feature>